<accession>A0A1H3X8Q0</accession>
<dbReference type="Gene3D" id="2.70.70.10">
    <property type="entry name" value="Glucose Permease (Domain IIA)"/>
    <property type="match status" value="1"/>
</dbReference>
<evidence type="ECO:0000259" key="3">
    <source>
        <dbReference type="Pfam" id="PF01551"/>
    </source>
</evidence>
<evidence type="ECO:0000313" key="5">
    <source>
        <dbReference type="Proteomes" id="UP000199409"/>
    </source>
</evidence>
<protein>
    <submittedName>
        <fullName evidence="4">Peptidase family M23</fullName>
    </submittedName>
</protein>
<keyword evidence="1" id="KW-0732">Signal</keyword>
<evidence type="ECO:0000256" key="1">
    <source>
        <dbReference type="ARBA" id="ARBA00022729"/>
    </source>
</evidence>
<keyword evidence="5" id="KW-1185">Reference proteome</keyword>
<dbReference type="RefSeq" id="WP_092345091.1">
    <property type="nucleotide sequence ID" value="NZ_FNQN01000002.1"/>
</dbReference>
<dbReference type="OrthoDB" id="9765786at2"/>
<dbReference type="CDD" id="cd12797">
    <property type="entry name" value="M23_peptidase"/>
    <property type="match status" value="1"/>
</dbReference>
<keyword evidence="2" id="KW-0472">Membrane</keyword>
<evidence type="ECO:0000313" key="4">
    <source>
        <dbReference type="EMBL" id="SDZ95739.1"/>
    </source>
</evidence>
<dbReference type="SUPFAM" id="SSF51261">
    <property type="entry name" value="Duplicated hybrid motif"/>
    <property type="match status" value="1"/>
</dbReference>
<dbReference type="GO" id="GO:0004222">
    <property type="term" value="F:metalloendopeptidase activity"/>
    <property type="evidence" value="ECO:0007669"/>
    <property type="project" value="TreeGrafter"/>
</dbReference>
<evidence type="ECO:0000256" key="2">
    <source>
        <dbReference type="SAM" id="Phobius"/>
    </source>
</evidence>
<dbReference type="InterPro" id="IPR050570">
    <property type="entry name" value="Cell_wall_metabolism_enzyme"/>
</dbReference>
<proteinExistence type="predicted"/>
<gene>
    <name evidence="4" type="ORF">SAMN05660420_00870</name>
</gene>
<dbReference type="EMBL" id="FNQN01000002">
    <property type="protein sequence ID" value="SDZ95739.1"/>
    <property type="molecule type" value="Genomic_DNA"/>
</dbReference>
<keyword evidence="2" id="KW-0812">Transmembrane</keyword>
<sequence>MKSIKKLFLLLVVVGLIAAGIFYFRDTNPPQLSLTPGSGPISKNTKILLSLTDEGTGIKNIQVVVIQKNNQLPLLKRAFAPQTAVADMDLDLSALKLQEGELQIEVTSTDQSIYHFGKGNTIKQLFTLTYDSRAPVISLHSKAHNFTKGGSGLATFSLNEKVSSTGVLFGDYFFPAYQQESGNYACLFAYPYNVKESDFVPRIIARDLAGNERQLGMYYRANNKKFRQRKINITDKFLSQKAPEFETLAPDIENPLDVFLYINRQIRQQNRDKITELSTQTSPTPLWDGAFLRQPQAASLAQFADHRTYYYNGKEIDKQVHHGQDLASIAQAEIVAENAGEVIWSDYMGIYGLCVLIDHGLGLQSLYAHMSQLDVAPGDTVTRGQVIGRSGTTGMAGGDHLHLGVFVSGVPVQPIEWWDGSWLQNNIDSKL</sequence>
<reference evidence="4 5" key="1">
    <citation type="submission" date="2016-10" db="EMBL/GenBank/DDBJ databases">
        <authorList>
            <person name="de Groot N.N."/>
        </authorList>
    </citation>
    <scope>NUCLEOTIDE SEQUENCE [LARGE SCALE GENOMIC DNA]</scope>
    <source>
        <strain evidence="4 5">DSM 7343</strain>
    </source>
</reference>
<feature type="domain" description="M23ase beta-sheet core" evidence="3">
    <location>
        <begin position="320"/>
        <end position="414"/>
    </location>
</feature>
<feature type="transmembrane region" description="Helical" evidence="2">
    <location>
        <begin position="7"/>
        <end position="24"/>
    </location>
</feature>
<dbReference type="PANTHER" id="PTHR21666">
    <property type="entry name" value="PEPTIDASE-RELATED"/>
    <property type="match status" value="1"/>
</dbReference>
<dbReference type="AlphaFoldDB" id="A0A1H3X8Q0"/>
<dbReference type="InterPro" id="IPR011055">
    <property type="entry name" value="Dup_hybrid_motif"/>
</dbReference>
<name>A0A1H3X8Q0_9BACT</name>
<dbReference type="PANTHER" id="PTHR21666:SF289">
    <property type="entry name" value="L-ALA--D-GLU ENDOPEPTIDASE"/>
    <property type="match status" value="1"/>
</dbReference>
<keyword evidence="2" id="KW-1133">Transmembrane helix</keyword>
<dbReference type="STRING" id="37625.SAMN05660420_00870"/>
<dbReference type="Proteomes" id="UP000199409">
    <property type="component" value="Unassembled WGS sequence"/>
</dbReference>
<organism evidence="4 5">
    <name type="scientific">Desulfuromusa kysingii</name>
    <dbReference type="NCBI Taxonomy" id="37625"/>
    <lineage>
        <taxon>Bacteria</taxon>
        <taxon>Pseudomonadati</taxon>
        <taxon>Thermodesulfobacteriota</taxon>
        <taxon>Desulfuromonadia</taxon>
        <taxon>Desulfuromonadales</taxon>
        <taxon>Geopsychrobacteraceae</taxon>
        <taxon>Desulfuromusa</taxon>
    </lineage>
</organism>
<dbReference type="InterPro" id="IPR016047">
    <property type="entry name" value="M23ase_b-sheet_dom"/>
</dbReference>
<dbReference type="Pfam" id="PF01551">
    <property type="entry name" value="Peptidase_M23"/>
    <property type="match status" value="1"/>
</dbReference>